<keyword evidence="1" id="KW-1133">Transmembrane helix</keyword>
<evidence type="ECO:0000313" key="3">
    <source>
        <dbReference type="Proteomes" id="UP001056681"/>
    </source>
</evidence>
<evidence type="ECO:0000256" key="1">
    <source>
        <dbReference type="SAM" id="Phobius"/>
    </source>
</evidence>
<keyword evidence="1" id="KW-0472">Membrane</keyword>
<evidence type="ECO:0000313" key="2">
    <source>
        <dbReference type="EMBL" id="URL57981.1"/>
    </source>
</evidence>
<dbReference type="RefSeq" id="WP_250338767.1">
    <property type="nucleotide sequence ID" value="NZ_CP063231.1"/>
</dbReference>
<keyword evidence="1" id="KW-0812">Transmembrane</keyword>
<feature type="transmembrane region" description="Helical" evidence="1">
    <location>
        <begin position="186"/>
        <end position="204"/>
    </location>
</feature>
<gene>
    <name evidence="2" type="ORF">IM816_15435</name>
</gene>
<dbReference type="Proteomes" id="UP001056681">
    <property type="component" value="Chromosome"/>
</dbReference>
<feature type="transmembrane region" description="Helical" evidence="1">
    <location>
        <begin position="7"/>
        <end position="27"/>
    </location>
</feature>
<reference evidence="2" key="1">
    <citation type="submission" date="2020-10" db="EMBL/GenBank/DDBJ databases">
        <title>Whole-genome sequence of Luteibacter sp. EIF3.</title>
        <authorList>
            <person name="Friedrich I."/>
            <person name="Hertel R."/>
            <person name="Daniel R."/>
        </authorList>
    </citation>
    <scope>NUCLEOTIDE SEQUENCE</scope>
    <source>
        <strain evidence="2">EIF3</strain>
    </source>
</reference>
<sequence length="392" mass="42689">MNGWLRLPSTYLCLPLLLASGVTLLTYDLPPGYGQGILLLVMAAAAILAVDVVLGPCLPAPERFRERRYAGTREGFVALAFAAVVIVFCLLDLALYPIPLIVDPSSYATLEPGREHLRHISDMCWTLPVIGLLCVRQPLPRHLLIAFGLIFPVLVVDRNRIFAGLFSIAFVLAFRRDVAKPLPWKAITALGVLGCVVFSVLGTLRSGSIENVTLPFGDLYRAAPQGVKWLLLYVSAGPYNFGAMLAKHYTNSAFLMHQLIPGSGPLLTGQTDIPLDAPNINVGTEYLPFLMAWGAAGALMSMVAAYALLLWCVRRLHPRVSLFGLLMFLRIAYVSVMSPFAPQIFIAMNVGFLGLCLLLQLLAGLLPNRRDTPVPSPVPDELPAWPTTTKST</sequence>
<name>A0ABY4T079_9GAMM</name>
<feature type="transmembrane region" description="Helical" evidence="1">
    <location>
        <begin position="344"/>
        <end position="366"/>
    </location>
</feature>
<dbReference type="EMBL" id="CP063231">
    <property type="protein sequence ID" value="URL57981.1"/>
    <property type="molecule type" value="Genomic_DNA"/>
</dbReference>
<protein>
    <submittedName>
        <fullName evidence="2">Oligosaccharide repeat unit polymerase</fullName>
    </submittedName>
</protein>
<keyword evidence="3" id="KW-1185">Reference proteome</keyword>
<feature type="transmembrane region" description="Helical" evidence="1">
    <location>
        <begin position="320"/>
        <end position="338"/>
    </location>
</feature>
<feature type="transmembrane region" description="Helical" evidence="1">
    <location>
        <begin position="290"/>
        <end position="313"/>
    </location>
</feature>
<feature type="transmembrane region" description="Helical" evidence="1">
    <location>
        <begin position="33"/>
        <end position="54"/>
    </location>
</feature>
<accession>A0ABY4T079</accession>
<proteinExistence type="predicted"/>
<organism evidence="2 3">
    <name type="scientific">Luteibacter flocculans</name>
    <dbReference type="NCBI Taxonomy" id="2780091"/>
    <lineage>
        <taxon>Bacteria</taxon>
        <taxon>Pseudomonadati</taxon>
        <taxon>Pseudomonadota</taxon>
        <taxon>Gammaproteobacteria</taxon>
        <taxon>Lysobacterales</taxon>
        <taxon>Rhodanobacteraceae</taxon>
        <taxon>Luteibacter</taxon>
    </lineage>
</organism>
<feature type="transmembrane region" description="Helical" evidence="1">
    <location>
        <begin position="75"/>
        <end position="98"/>
    </location>
</feature>
<feature type="transmembrane region" description="Helical" evidence="1">
    <location>
        <begin position="143"/>
        <end position="174"/>
    </location>
</feature>